<keyword evidence="1" id="KW-0472">Membrane</keyword>
<dbReference type="Proteomes" id="UP001519345">
    <property type="component" value="Unassembled WGS sequence"/>
</dbReference>
<name>A0ABS4IDN0_9BACI</name>
<keyword evidence="1" id="KW-0812">Transmembrane</keyword>
<proteinExistence type="predicted"/>
<comment type="caution">
    <text evidence="2">The sequence shown here is derived from an EMBL/GenBank/DDBJ whole genome shotgun (WGS) entry which is preliminary data.</text>
</comment>
<evidence type="ECO:0000313" key="3">
    <source>
        <dbReference type="Proteomes" id="UP001519345"/>
    </source>
</evidence>
<evidence type="ECO:0000256" key="1">
    <source>
        <dbReference type="SAM" id="Phobius"/>
    </source>
</evidence>
<sequence length="58" mass="6708">MEHLLPFLFILLTGFAFVLNILGLMQIIPVFLTLPLLFITIYLTIFSFTQKGVYKGMR</sequence>
<keyword evidence="3" id="KW-1185">Reference proteome</keyword>
<evidence type="ECO:0000313" key="2">
    <source>
        <dbReference type="EMBL" id="MBP1969047.1"/>
    </source>
</evidence>
<keyword evidence="1" id="KW-1133">Transmembrane helix</keyword>
<accession>A0ABS4IDN0</accession>
<protein>
    <submittedName>
        <fullName evidence="2">Phosphoglycerol transferase MdoB-like AlkP superfamily enzyme</fullName>
    </submittedName>
</protein>
<dbReference type="EMBL" id="JAGGKX010000004">
    <property type="protein sequence ID" value="MBP1969047.1"/>
    <property type="molecule type" value="Genomic_DNA"/>
</dbReference>
<reference evidence="2 3" key="1">
    <citation type="submission" date="2021-03" db="EMBL/GenBank/DDBJ databases">
        <title>Genomic Encyclopedia of Type Strains, Phase IV (KMG-IV): sequencing the most valuable type-strain genomes for metagenomic binning, comparative biology and taxonomic classification.</title>
        <authorList>
            <person name="Goeker M."/>
        </authorList>
    </citation>
    <scope>NUCLEOTIDE SEQUENCE [LARGE SCALE GENOMIC DNA]</scope>
    <source>
        <strain evidence="2 3">DSM 25609</strain>
    </source>
</reference>
<gene>
    <name evidence="2" type="ORF">J2Z83_001150</name>
</gene>
<feature type="transmembrane region" description="Helical" evidence="1">
    <location>
        <begin position="26"/>
        <end position="48"/>
    </location>
</feature>
<organism evidence="2 3">
    <name type="scientific">Virgibacillus natechei</name>
    <dbReference type="NCBI Taxonomy" id="1216297"/>
    <lineage>
        <taxon>Bacteria</taxon>
        <taxon>Bacillati</taxon>
        <taxon>Bacillota</taxon>
        <taxon>Bacilli</taxon>
        <taxon>Bacillales</taxon>
        <taxon>Bacillaceae</taxon>
        <taxon>Virgibacillus</taxon>
    </lineage>
</organism>